<dbReference type="Proteomes" id="UP000094378">
    <property type="component" value="Chromosome"/>
</dbReference>
<keyword evidence="2" id="KW-1185">Reference proteome</keyword>
<proteinExistence type="predicted"/>
<protein>
    <submittedName>
        <fullName evidence="1">Uncharacterized protein</fullName>
    </submittedName>
</protein>
<sequence length="151" mass="17665">MNKNDRNRGRKDKDLVSTDADISAELAFETLLDLAEVELVKPVKKEKKKVEKIKSYVGLSENEKVGKKDLQQIIFQARQKTETLESVMWRDPEEIPEQEIIKNAQKKGKSEYDSDVLRELILKRQRERRKTENIFGSLLASVKKNRDDYDK</sequence>
<dbReference type="OrthoDB" id="389774at2"/>
<reference evidence="1 2" key="1">
    <citation type="submission" date="2016-08" db="EMBL/GenBank/DDBJ databases">
        <title>Complete genome sequence of Spiroplasma helicoides TABS-2 (DSM 22551).</title>
        <authorList>
            <person name="Shen W.-Y."/>
            <person name="Lo W.-S."/>
            <person name="Lai Y.-C."/>
            <person name="Kuo C.-H."/>
        </authorList>
    </citation>
    <scope>NUCLEOTIDE SEQUENCE [LARGE SCALE GENOMIC DNA]</scope>
    <source>
        <strain evidence="1 2">TABS-2</strain>
    </source>
</reference>
<evidence type="ECO:0000313" key="2">
    <source>
        <dbReference type="Proteomes" id="UP000094378"/>
    </source>
</evidence>
<organism evidence="1 2">
    <name type="scientific">Spiroplasma helicoides</name>
    <dbReference type="NCBI Taxonomy" id="216938"/>
    <lineage>
        <taxon>Bacteria</taxon>
        <taxon>Bacillati</taxon>
        <taxon>Mycoplasmatota</taxon>
        <taxon>Mollicutes</taxon>
        <taxon>Entomoplasmatales</taxon>
        <taxon>Spiroplasmataceae</taxon>
        <taxon>Spiroplasma</taxon>
    </lineage>
</organism>
<evidence type="ECO:0000313" key="1">
    <source>
        <dbReference type="EMBL" id="AOG60342.1"/>
    </source>
</evidence>
<dbReference type="AlphaFoldDB" id="A0A1B3SK86"/>
<dbReference type="KEGG" id="shj:SHELI_v1c03910"/>
<dbReference type="STRING" id="216938.SHELI_v1c03910"/>
<gene>
    <name evidence="1" type="ORF">SHELI_v1c03910</name>
</gene>
<dbReference type="PATRIC" id="fig|216938.3.peg.393"/>
<accession>A0A1B3SK86</accession>
<dbReference type="EMBL" id="CP017015">
    <property type="protein sequence ID" value="AOG60342.1"/>
    <property type="molecule type" value="Genomic_DNA"/>
</dbReference>
<name>A0A1B3SK86_9MOLU</name>